<dbReference type="Pfam" id="PF16868">
    <property type="entry name" value="NMT1_3"/>
    <property type="match status" value="1"/>
</dbReference>
<keyword evidence="1" id="KW-0812">Transmembrane</keyword>
<feature type="transmembrane region" description="Helical" evidence="1">
    <location>
        <begin position="336"/>
        <end position="355"/>
    </location>
</feature>
<evidence type="ECO:0008006" key="4">
    <source>
        <dbReference type="Google" id="ProtNLM"/>
    </source>
</evidence>
<evidence type="ECO:0000313" key="2">
    <source>
        <dbReference type="EMBL" id="KRQ06246.1"/>
    </source>
</evidence>
<sequence>MRAEYLAHLSPRGRLSLAIVLLASIAATLWAVVHVWQTAPSRHIVLASGLEDGLLHQYAKRYIEILARSGVTIEERITNGAEDNLALLQDPKSGVDIGFTQGGLSQASDAKDVVMVASLYYVPLWIFYRKSEQLNYVNELRNRKVAIGVPGSGARSLSESVFALNGLTPDNVTMEPLSNLPALIALRSREVDAVVFVDGADNPAVWNALRDPTLSLLNFTRAEAYRRRLNFISTLKLPSGVIDLADHIPEKDIDLIGTKVMLASRKDLHPAITLLLVDAAREIHGRQGLFEEAGEFPGTTQVDLPVSTDADQHRRFGRTILYQYLPFWIAAWGERAIIILLPLAAILLPLFHYLPQLVRWHVRSRIYRWYGELALLERDVAARTGDLPRDKWEADLARIEEAVARIRTPAGFASEAYTLREHISLVRRAIVARGHSSPAEPREVTRVS</sequence>
<dbReference type="SUPFAM" id="SSF53850">
    <property type="entry name" value="Periplasmic binding protein-like II"/>
    <property type="match status" value="1"/>
</dbReference>
<proteinExistence type="predicted"/>
<gene>
    <name evidence="2" type="ORF">AOQ71_27040</name>
</gene>
<accession>A0A0R3D8P4</accession>
<protein>
    <recommendedName>
        <fullName evidence="4">C4-dicarboxylate ABC transporter substrate-binding protein</fullName>
    </recommendedName>
</protein>
<dbReference type="PANTHER" id="PTHR42941:SF1">
    <property type="entry name" value="SLL1037 PROTEIN"/>
    <property type="match status" value="1"/>
</dbReference>
<evidence type="ECO:0000313" key="3">
    <source>
        <dbReference type="Proteomes" id="UP000051936"/>
    </source>
</evidence>
<reference evidence="2 3" key="1">
    <citation type="submission" date="2015-09" db="EMBL/GenBank/DDBJ databases">
        <title>Draft Genome Sequence of Bradyrhizobium manausense Strain BR 3351T, a Novel Symbiotic Nitrogen-Fixing Alphaproteobacterium Isolated from Brazilian Amazon Rain Forest.</title>
        <authorList>
            <person name="De Araujo J.L."/>
            <person name="Zilli J.E."/>
        </authorList>
    </citation>
    <scope>NUCLEOTIDE SEQUENCE [LARGE SCALE GENOMIC DNA]</scope>
    <source>
        <strain evidence="2 3">BR3351</strain>
    </source>
</reference>
<dbReference type="PANTHER" id="PTHR42941">
    <property type="entry name" value="SLL1037 PROTEIN"/>
    <property type="match status" value="1"/>
</dbReference>
<name>A0A0R3D8P4_9BRAD</name>
<dbReference type="STRING" id="989370.AOQ71_27040"/>
<keyword evidence="1" id="KW-1133">Transmembrane helix</keyword>
<dbReference type="AlphaFoldDB" id="A0A0R3D8P4"/>
<dbReference type="EMBL" id="LJYG01000102">
    <property type="protein sequence ID" value="KRQ06246.1"/>
    <property type="molecule type" value="Genomic_DNA"/>
</dbReference>
<organism evidence="2 3">
    <name type="scientific">Bradyrhizobium manausense</name>
    <dbReference type="NCBI Taxonomy" id="989370"/>
    <lineage>
        <taxon>Bacteria</taxon>
        <taxon>Pseudomonadati</taxon>
        <taxon>Pseudomonadota</taxon>
        <taxon>Alphaproteobacteria</taxon>
        <taxon>Hyphomicrobiales</taxon>
        <taxon>Nitrobacteraceae</taxon>
        <taxon>Bradyrhizobium</taxon>
    </lineage>
</organism>
<evidence type="ECO:0000256" key="1">
    <source>
        <dbReference type="SAM" id="Phobius"/>
    </source>
</evidence>
<dbReference type="Proteomes" id="UP000051936">
    <property type="component" value="Unassembled WGS sequence"/>
</dbReference>
<dbReference type="Gene3D" id="3.40.190.10">
    <property type="entry name" value="Periplasmic binding protein-like II"/>
    <property type="match status" value="2"/>
</dbReference>
<comment type="caution">
    <text evidence="2">The sequence shown here is derived from an EMBL/GenBank/DDBJ whole genome shotgun (WGS) entry which is preliminary data.</text>
</comment>
<keyword evidence="1" id="KW-0472">Membrane</keyword>
<dbReference type="InterPro" id="IPR011852">
    <property type="entry name" value="TRAP_TAXI"/>
</dbReference>
<keyword evidence="3" id="KW-1185">Reference proteome</keyword>